<evidence type="ECO:0000313" key="1">
    <source>
        <dbReference type="EMBL" id="CAL1299645.1"/>
    </source>
</evidence>
<protein>
    <submittedName>
        <fullName evidence="1">Uncharacterized protein</fullName>
    </submittedName>
</protein>
<sequence length="20" mass="2285">MSKGFFKQAWLKTSLSPSLK</sequence>
<name>A0AAV2BUQ2_9ARAC</name>
<keyword evidence="2" id="KW-1185">Reference proteome</keyword>
<dbReference type="AlphaFoldDB" id="A0AAV2BUQ2"/>
<dbReference type="Proteomes" id="UP001497382">
    <property type="component" value="Unassembled WGS sequence"/>
</dbReference>
<dbReference type="EMBL" id="CAXIEN010000511">
    <property type="protein sequence ID" value="CAL1299645.1"/>
    <property type="molecule type" value="Genomic_DNA"/>
</dbReference>
<reference evidence="1 2" key="1">
    <citation type="submission" date="2024-04" db="EMBL/GenBank/DDBJ databases">
        <authorList>
            <person name="Rising A."/>
            <person name="Reimegard J."/>
            <person name="Sonavane S."/>
            <person name="Akerstrom W."/>
            <person name="Nylinder S."/>
            <person name="Hedman E."/>
            <person name="Kallberg Y."/>
        </authorList>
    </citation>
    <scope>NUCLEOTIDE SEQUENCE [LARGE SCALE GENOMIC DNA]</scope>
</reference>
<gene>
    <name evidence="1" type="ORF">LARSCL_LOCUS21478</name>
</gene>
<accession>A0AAV2BUQ2</accession>
<evidence type="ECO:0000313" key="2">
    <source>
        <dbReference type="Proteomes" id="UP001497382"/>
    </source>
</evidence>
<organism evidence="1 2">
    <name type="scientific">Larinioides sclopetarius</name>
    <dbReference type="NCBI Taxonomy" id="280406"/>
    <lineage>
        <taxon>Eukaryota</taxon>
        <taxon>Metazoa</taxon>
        <taxon>Ecdysozoa</taxon>
        <taxon>Arthropoda</taxon>
        <taxon>Chelicerata</taxon>
        <taxon>Arachnida</taxon>
        <taxon>Araneae</taxon>
        <taxon>Araneomorphae</taxon>
        <taxon>Entelegynae</taxon>
        <taxon>Araneoidea</taxon>
        <taxon>Araneidae</taxon>
        <taxon>Larinioides</taxon>
    </lineage>
</organism>
<comment type="caution">
    <text evidence="1">The sequence shown here is derived from an EMBL/GenBank/DDBJ whole genome shotgun (WGS) entry which is preliminary data.</text>
</comment>
<proteinExistence type="predicted"/>